<name>A0A6H1U7U6_9FLOR</name>
<sequence>MIFQNYFTNISQPNLITHLHINNKKLNKDKNFPAMVNYPLSNNKRSVIEKNNVLADEIEKTANKVLISPNFIIRLLNNYWQETIFLSKSNSVSETYINQLRSDGIIIHKNQYKKFLSEFSKALTINRIKSSLNAGESYLSANEVKYVWKKGFNFSLPKNLLRSIVNRKTNKELINKQAKLLKKLNKQKFPVFTIVNNCNQILVAEPPEKLANNYNLIDRLYKCYSIYFGESQNIRPIYQSLFFLNPQDAVEYKIYIESQYKSVSPNSHFYLMTTELNDYYQLAISLKHKVQFCLIPDLKELGQLMYDYQHNQNLSFHTAQKYGQYAFQGQPIYFIKPTVAKNKQTNKLTNVYYRFQDQTEHTDVIFMNYNTALLAWKKFVHSNHNYKLPTNPQILVYNLEDYLNTCLSSLKDQTNNFLFVPSKESYVFLKSRLLLKPNNSIHRIIVNNLTAFRLFANKIVWSLTSKHPIN</sequence>
<protein>
    <submittedName>
        <fullName evidence="1">Conserved hypothetical plastid protein</fullName>
    </submittedName>
</protein>
<proteinExistence type="predicted"/>
<keyword evidence="1" id="KW-0934">Plastid</keyword>
<gene>
    <name evidence="1" type="primary">ycf80</name>
</gene>
<keyword evidence="1" id="KW-0150">Chloroplast</keyword>
<accession>A0A6H1U7U6</accession>
<geneLocation type="chloroplast" evidence="1"/>
<evidence type="ECO:0000313" key="1">
    <source>
        <dbReference type="EMBL" id="QIZ74735.1"/>
    </source>
</evidence>
<reference evidence="1" key="1">
    <citation type="submission" date="2020-03" db="EMBL/GenBank/DDBJ databases">
        <title>Complete organellar genome analysis of the invasive marine red alga Caulacanthus okamurae (Caulacanthaceae, Rhodophyta) from Moss Landing, California, USA.</title>
        <authorList>
            <person name="Hughey J.R."/>
        </authorList>
    </citation>
    <scope>NUCLEOTIDE SEQUENCE</scope>
</reference>
<dbReference type="RefSeq" id="YP_009774118.1">
    <property type="nucleotide sequence ID" value="NC_047434.1"/>
</dbReference>
<dbReference type="AlphaFoldDB" id="A0A6H1U7U6"/>
<organism evidence="1">
    <name type="scientific">Caulacanthus okamurae</name>
    <dbReference type="NCBI Taxonomy" id="152008"/>
    <lineage>
        <taxon>Eukaryota</taxon>
        <taxon>Rhodophyta</taxon>
        <taxon>Florideophyceae</taxon>
        <taxon>Rhodymeniophycidae</taxon>
        <taxon>Gigartinales</taxon>
        <taxon>Caulacanthaceae</taxon>
        <taxon>Caulacanthus</taxon>
    </lineage>
</organism>
<dbReference type="GeneID" id="54615736"/>
<dbReference type="EMBL" id="MT193838">
    <property type="protein sequence ID" value="QIZ74735.1"/>
    <property type="molecule type" value="Genomic_DNA"/>
</dbReference>